<keyword evidence="3" id="KW-1185">Reference proteome</keyword>
<protein>
    <submittedName>
        <fullName evidence="2">Uncharacterized protein</fullName>
    </submittedName>
</protein>
<feature type="compositionally biased region" description="Pro residues" evidence="1">
    <location>
        <begin position="1"/>
        <end position="10"/>
    </location>
</feature>
<evidence type="ECO:0000256" key="1">
    <source>
        <dbReference type="SAM" id="MobiDB-lite"/>
    </source>
</evidence>
<feature type="compositionally biased region" description="Low complexity" evidence="1">
    <location>
        <begin position="11"/>
        <end position="24"/>
    </location>
</feature>
<dbReference type="Proteomes" id="UP001606305">
    <property type="component" value="Unassembled WGS sequence"/>
</dbReference>
<dbReference type="RefSeq" id="WP_394486188.1">
    <property type="nucleotide sequence ID" value="NZ_JBIGIA010000001.1"/>
</dbReference>
<sequence length="57" mass="5657">MTPRPPPPSPNDAAIADADSTSAAGEEDPGASLEELAPATPPPAPPGAVAHIDQRPH</sequence>
<reference evidence="2 3" key="1">
    <citation type="submission" date="2024-09" db="EMBL/GenBank/DDBJ databases">
        <title>Novel species of the genus Pelomonas and Roseateles isolated from streams.</title>
        <authorList>
            <person name="Lu H."/>
        </authorList>
    </citation>
    <scope>NUCLEOTIDE SEQUENCE [LARGE SCALE GENOMIC DNA]</scope>
    <source>
        <strain evidence="2 3">BYS96W</strain>
    </source>
</reference>
<evidence type="ECO:0000313" key="2">
    <source>
        <dbReference type="EMBL" id="MFG6455529.1"/>
    </source>
</evidence>
<comment type="caution">
    <text evidence="2">The sequence shown here is derived from an EMBL/GenBank/DDBJ whole genome shotgun (WGS) entry which is preliminary data.</text>
</comment>
<accession>A0ABW7G0Z4</accession>
<feature type="region of interest" description="Disordered" evidence="1">
    <location>
        <begin position="1"/>
        <end position="57"/>
    </location>
</feature>
<evidence type="ECO:0000313" key="3">
    <source>
        <dbReference type="Proteomes" id="UP001606305"/>
    </source>
</evidence>
<name>A0ABW7G0Z4_9BURK</name>
<dbReference type="EMBL" id="JBIGIA010000001">
    <property type="protein sequence ID" value="MFG6455529.1"/>
    <property type="molecule type" value="Genomic_DNA"/>
</dbReference>
<proteinExistence type="predicted"/>
<organism evidence="2 3">
    <name type="scientific">Pelomonas nitida</name>
    <dbReference type="NCBI Taxonomy" id="3299027"/>
    <lineage>
        <taxon>Bacteria</taxon>
        <taxon>Pseudomonadati</taxon>
        <taxon>Pseudomonadota</taxon>
        <taxon>Betaproteobacteria</taxon>
        <taxon>Burkholderiales</taxon>
        <taxon>Sphaerotilaceae</taxon>
        <taxon>Roseateles</taxon>
    </lineage>
</organism>
<gene>
    <name evidence="2" type="ORF">ACG00X_01665</name>
</gene>